<evidence type="ECO:0000256" key="2">
    <source>
        <dbReference type="ARBA" id="ARBA00022448"/>
    </source>
</evidence>
<feature type="domain" description="ABC transporter" evidence="5">
    <location>
        <begin position="5"/>
        <end position="255"/>
    </location>
</feature>
<evidence type="ECO:0000256" key="4">
    <source>
        <dbReference type="ARBA" id="ARBA00022840"/>
    </source>
</evidence>
<evidence type="ECO:0000313" key="6">
    <source>
        <dbReference type="EMBL" id="PIQ89487.1"/>
    </source>
</evidence>
<dbReference type="GO" id="GO:0016887">
    <property type="term" value="F:ATP hydrolysis activity"/>
    <property type="evidence" value="ECO:0007669"/>
    <property type="project" value="InterPro"/>
</dbReference>
<dbReference type="PANTHER" id="PTHR46743:SF2">
    <property type="entry name" value="TEICHOIC ACIDS EXPORT ATP-BINDING PROTEIN TAGH"/>
    <property type="match status" value="1"/>
</dbReference>
<proteinExistence type="inferred from homology"/>
<dbReference type="PROSITE" id="PS50893">
    <property type="entry name" value="ABC_TRANSPORTER_2"/>
    <property type="match status" value="1"/>
</dbReference>
<dbReference type="Gene3D" id="2.70.50.60">
    <property type="entry name" value="abc- transporter (atp binding component) like domain"/>
    <property type="match status" value="1"/>
</dbReference>
<dbReference type="CDD" id="cd10147">
    <property type="entry name" value="Wzt_C-like"/>
    <property type="match status" value="1"/>
</dbReference>
<name>A0A2H0LYM6_9BACT</name>
<dbReference type="InterPro" id="IPR027417">
    <property type="entry name" value="P-loop_NTPase"/>
</dbReference>
<dbReference type="GO" id="GO:0016020">
    <property type="term" value="C:membrane"/>
    <property type="evidence" value="ECO:0007669"/>
    <property type="project" value="InterPro"/>
</dbReference>
<comment type="caution">
    <text evidence="6">The sequence shown here is derived from an EMBL/GenBank/DDBJ whole genome shotgun (WGS) entry which is preliminary data.</text>
</comment>
<dbReference type="Pfam" id="PF14524">
    <property type="entry name" value="Wzt_C"/>
    <property type="match status" value="1"/>
</dbReference>
<dbReference type="Proteomes" id="UP000229641">
    <property type="component" value="Unassembled WGS sequence"/>
</dbReference>
<dbReference type="Gene3D" id="3.40.50.300">
    <property type="entry name" value="P-loop containing nucleotide triphosphate hydrolases"/>
    <property type="match status" value="1"/>
</dbReference>
<dbReference type="GO" id="GO:0005524">
    <property type="term" value="F:ATP binding"/>
    <property type="evidence" value="ECO:0007669"/>
    <property type="project" value="UniProtKB-KW"/>
</dbReference>
<dbReference type="SUPFAM" id="SSF52540">
    <property type="entry name" value="P-loop containing nucleoside triphosphate hydrolases"/>
    <property type="match status" value="1"/>
</dbReference>
<dbReference type="GO" id="GO:0140359">
    <property type="term" value="F:ABC-type transporter activity"/>
    <property type="evidence" value="ECO:0007669"/>
    <property type="project" value="InterPro"/>
</dbReference>
<dbReference type="Pfam" id="PF00005">
    <property type="entry name" value="ABC_tran"/>
    <property type="match status" value="1"/>
</dbReference>
<evidence type="ECO:0000256" key="3">
    <source>
        <dbReference type="ARBA" id="ARBA00022741"/>
    </source>
</evidence>
<keyword evidence="3" id="KW-0547">Nucleotide-binding</keyword>
<gene>
    <name evidence="6" type="ORF">COV72_02980</name>
</gene>
<protein>
    <recommendedName>
        <fullName evidence="5">ABC transporter domain-containing protein</fullName>
    </recommendedName>
</protein>
<keyword evidence="2" id="KW-0813">Transport</keyword>
<evidence type="ECO:0000256" key="1">
    <source>
        <dbReference type="ARBA" id="ARBA00005417"/>
    </source>
</evidence>
<comment type="similarity">
    <text evidence="1">Belongs to the ABC transporter superfamily.</text>
</comment>
<dbReference type="SMART" id="SM00382">
    <property type="entry name" value="AAA"/>
    <property type="match status" value="1"/>
</dbReference>
<evidence type="ECO:0000313" key="7">
    <source>
        <dbReference type="Proteomes" id="UP000229641"/>
    </source>
</evidence>
<dbReference type="InterPro" id="IPR015860">
    <property type="entry name" value="ABC_transpr_TagH-like"/>
</dbReference>
<dbReference type="InterPro" id="IPR050683">
    <property type="entry name" value="Bact_Polysacc_Export_ATP-bd"/>
</dbReference>
<keyword evidence="4" id="KW-0067">ATP-binding</keyword>
<dbReference type="InterPro" id="IPR003439">
    <property type="entry name" value="ABC_transporter-like_ATP-bd"/>
</dbReference>
<dbReference type="CDD" id="cd03220">
    <property type="entry name" value="ABC_KpsT_Wzt"/>
    <property type="match status" value="1"/>
</dbReference>
<dbReference type="InterPro" id="IPR003593">
    <property type="entry name" value="AAA+_ATPase"/>
</dbReference>
<dbReference type="EMBL" id="PCWA01000037">
    <property type="protein sequence ID" value="PIQ89487.1"/>
    <property type="molecule type" value="Genomic_DNA"/>
</dbReference>
<accession>A0A2H0LYM6</accession>
<sequence>MSNVIEFNNVWKKFNRGEKLNSIRDLVPAMFGKALPLGNGGALKKEEFWALQDVDFKVEKGEVLGIIGPNGAGKSTTLKLLSGIMPPNKGEIKINGKLSALIEVTAGFHPELTGRENIYLNGTILGMRKKEIDAKFNDIVEFSELGEFIDTPVKRYSSGMYSRLGFSVAAHMEPDILLVDEVLSVGDIAFQAKCANKMRELLNSNTTIILVSHNLALVQSLCKRVILIENGKIFKEGGADEVITHYQNIVYKKEGEKLQKKIRAAEDKPKINQNTLIDISNVLISNGDLKHKNSFKGDEPISVTIEYNAKKLIEKPVFNLTIVRSDGIICCSASTSDNGALKTSEIEGNGKIKIDFGKLNLTAGTYIIRIYIWDKDMMYAYIKRNQDIFRIELENFNRQTKAVFLPKVKWEIE</sequence>
<dbReference type="InterPro" id="IPR029439">
    <property type="entry name" value="Wzt_C"/>
</dbReference>
<dbReference type="AlphaFoldDB" id="A0A2H0LYM6"/>
<dbReference type="PANTHER" id="PTHR46743">
    <property type="entry name" value="TEICHOIC ACIDS EXPORT ATP-BINDING PROTEIN TAGH"/>
    <property type="match status" value="1"/>
</dbReference>
<organism evidence="6 7">
    <name type="scientific">Candidatus Ghiorseimicrobium undicola</name>
    <dbReference type="NCBI Taxonomy" id="1974746"/>
    <lineage>
        <taxon>Bacteria</taxon>
        <taxon>Pseudomonadati</taxon>
        <taxon>Candidatus Omnitrophota</taxon>
        <taxon>Candidatus Ghiorseimicrobium</taxon>
    </lineage>
</organism>
<reference evidence="6 7" key="1">
    <citation type="submission" date="2017-09" db="EMBL/GenBank/DDBJ databases">
        <title>Depth-based differentiation of microbial function through sediment-hosted aquifers and enrichment of novel symbionts in the deep terrestrial subsurface.</title>
        <authorList>
            <person name="Probst A.J."/>
            <person name="Ladd B."/>
            <person name="Jarett J.K."/>
            <person name="Geller-Mcgrath D.E."/>
            <person name="Sieber C.M."/>
            <person name="Emerson J.B."/>
            <person name="Anantharaman K."/>
            <person name="Thomas B.C."/>
            <person name="Malmstrom R."/>
            <person name="Stieglmeier M."/>
            <person name="Klingl A."/>
            <person name="Woyke T."/>
            <person name="Ryan C.M."/>
            <person name="Banfield J.F."/>
        </authorList>
    </citation>
    <scope>NUCLEOTIDE SEQUENCE [LARGE SCALE GENOMIC DNA]</scope>
    <source>
        <strain evidence="6">CG11_big_fil_rev_8_21_14_0_20_42_13</strain>
    </source>
</reference>
<evidence type="ECO:0000259" key="5">
    <source>
        <dbReference type="PROSITE" id="PS50893"/>
    </source>
</evidence>